<proteinExistence type="predicted"/>
<name>A0A2P2PZ31_RHIMU</name>
<sequence>MRVLLIIFVLLAICKTLAHEYLLYFCFT</sequence>
<reference evidence="1" key="1">
    <citation type="submission" date="2018-02" db="EMBL/GenBank/DDBJ databases">
        <title>Rhizophora mucronata_Transcriptome.</title>
        <authorList>
            <person name="Meera S.P."/>
            <person name="Sreeshan A."/>
            <person name="Augustine A."/>
        </authorList>
    </citation>
    <scope>NUCLEOTIDE SEQUENCE</scope>
    <source>
        <tissue evidence="1">Leaf</tissue>
    </source>
</reference>
<dbReference type="EMBL" id="GGEC01079490">
    <property type="protein sequence ID" value="MBX59974.1"/>
    <property type="molecule type" value="Transcribed_RNA"/>
</dbReference>
<organism evidence="1">
    <name type="scientific">Rhizophora mucronata</name>
    <name type="common">Asiatic mangrove</name>
    <dbReference type="NCBI Taxonomy" id="61149"/>
    <lineage>
        <taxon>Eukaryota</taxon>
        <taxon>Viridiplantae</taxon>
        <taxon>Streptophyta</taxon>
        <taxon>Embryophyta</taxon>
        <taxon>Tracheophyta</taxon>
        <taxon>Spermatophyta</taxon>
        <taxon>Magnoliopsida</taxon>
        <taxon>eudicotyledons</taxon>
        <taxon>Gunneridae</taxon>
        <taxon>Pentapetalae</taxon>
        <taxon>rosids</taxon>
        <taxon>fabids</taxon>
        <taxon>Malpighiales</taxon>
        <taxon>Rhizophoraceae</taxon>
        <taxon>Rhizophora</taxon>
    </lineage>
</organism>
<dbReference type="AlphaFoldDB" id="A0A2P2PZ31"/>
<evidence type="ECO:0000313" key="1">
    <source>
        <dbReference type="EMBL" id="MBX59974.1"/>
    </source>
</evidence>
<protein>
    <submittedName>
        <fullName evidence="1">Uncharacterized protein</fullName>
    </submittedName>
</protein>
<accession>A0A2P2PZ31</accession>